<protein>
    <submittedName>
        <fullName evidence="1">Uncharacterized protein</fullName>
    </submittedName>
</protein>
<reference evidence="2" key="1">
    <citation type="submission" date="2017-03" db="EMBL/GenBank/DDBJ databases">
        <title>Phytopthora megakarya and P. palmivora, two closely related causual agents of cacao black pod achieved similar genome size and gene model numbers by different mechanisms.</title>
        <authorList>
            <person name="Ali S."/>
            <person name="Shao J."/>
            <person name="Larry D.J."/>
            <person name="Kronmiller B."/>
            <person name="Shen D."/>
            <person name="Strem M.D."/>
            <person name="Melnick R.L."/>
            <person name="Guiltinan M.J."/>
            <person name="Tyler B.M."/>
            <person name="Meinhardt L.W."/>
            <person name="Bailey B.A."/>
        </authorList>
    </citation>
    <scope>NUCLEOTIDE SEQUENCE [LARGE SCALE GENOMIC DNA]</scope>
    <source>
        <strain evidence="2">zdho120</strain>
    </source>
</reference>
<dbReference type="EMBL" id="NBNE01000664">
    <property type="protein sequence ID" value="OWZ17954.1"/>
    <property type="molecule type" value="Genomic_DNA"/>
</dbReference>
<dbReference type="Proteomes" id="UP000198211">
    <property type="component" value="Unassembled WGS sequence"/>
</dbReference>
<dbReference type="OrthoDB" id="122673at2759"/>
<keyword evidence="2" id="KW-1185">Reference proteome</keyword>
<proteinExistence type="predicted"/>
<organism evidence="1 2">
    <name type="scientific">Phytophthora megakarya</name>
    <dbReference type="NCBI Taxonomy" id="4795"/>
    <lineage>
        <taxon>Eukaryota</taxon>
        <taxon>Sar</taxon>
        <taxon>Stramenopiles</taxon>
        <taxon>Oomycota</taxon>
        <taxon>Peronosporomycetes</taxon>
        <taxon>Peronosporales</taxon>
        <taxon>Peronosporaceae</taxon>
        <taxon>Phytophthora</taxon>
    </lineage>
</organism>
<evidence type="ECO:0000313" key="1">
    <source>
        <dbReference type="EMBL" id="OWZ17954.1"/>
    </source>
</evidence>
<comment type="caution">
    <text evidence="1">The sequence shown here is derived from an EMBL/GenBank/DDBJ whole genome shotgun (WGS) entry which is preliminary data.</text>
</comment>
<sequence length="154" mass="17604">MSPVWRSHQEHLLADDPVLHRRRESLARVGEAVGGSHELSSYAEWIDFDDYMLYDEEKREMARMNVVHTNAVKHQFDNWRSPFCLNCHGCIPDTQYHRFGAVEPSCADAIELTTMLRPFYAALDKNQLLADQTLLIPVIGHNIAQALGLQCRAV</sequence>
<name>A0A225WKL9_9STRA</name>
<gene>
    <name evidence="1" type="ORF">PHMEG_0008024</name>
</gene>
<evidence type="ECO:0000313" key="2">
    <source>
        <dbReference type="Proteomes" id="UP000198211"/>
    </source>
</evidence>
<accession>A0A225WKL9</accession>
<dbReference type="AlphaFoldDB" id="A0A225WKL9"/>